<evidence type="ECO:0000313" key="7">
    <source>
        <dbReference type="Proteomes" id="UP000295511"/>
    </source>
</evidence>
<keyword evidence="3" id="KW-0804">Transcription</keyword>
<organism evidence="6 7">
    <name type="scientific">Arthrobacter terricola</name>
    <dbReference type="NCBI Taxonomy" id="2547396"/>
    <lineage>
        <taxon>Bacteria</taxon>
        <taxon>Bacillati</taxon>
        <taxon>Actinomycetota</taxon>
        <taxon>Actinomycetes</taxon>
        <taxon>Micrococcales</taxon>
        <taxon>Micrococcaceae</taxon>
        <taxon>Arthrobacter</taxon>
    </lineage>
</organism>
<dbReference type="EMBL" id="SMRU01000089">
    <property type="protein sequence ID" value="TDF83066.1"/>
    <property type="molecule type" value="Genomic_DNA"/>
</dbReference>
<name>A0A4R5JZD5_9MICC</name>
<dbReference type="InterPro" id="IPR028082">
    <property type="entry name" value="Peripla_BP_I"/>
</dbReference>
<reference evidence="6 7" key="1">
    <citation type="submission" date="2019-03" db="EMBL/GenBank/DDBJ databases">
        <title>Whole genome sequence of Arthrobacter sp JH1-1.</title>
        <authorList>
            <person name="Trinh H.N."/>
        </authorList>
    </citation>
    <scope>NUCLEOTIDE SEQUENCE [LARGE SCALE GENOMIC DNA]</scope>
    <source>
        <strain evidence="6 7">JH1-1</strain>
    </source>
</reference>
<dbReference type="SUPFAM" id="SSF47413">
    <property type="entry name" value="lambda repressor-like DNA-binding domains"/>
    <property type="match status" value="1"/>
</dbReference>
<keyword evidence="1" id="KW-0805">Transcription regulation</keyword>
<evidence type="ECO:0000256" key="2">
    <source>
        <dbReference type="ARBA" id="ARBA00023125"/>
    </source>
</evidence>
<dbReference type="PROSITE" id="PS00356">
    <property type="entry name" value="HTH_LACI_1"/>
    <property type="match status" value="1"/>
</dbReference>
<dbReference type="PANTHER" id="PTHR30146:SF153">
    <property type="entry name" value="LACTOSE OPERON REPRESSOR"/>
    <property type="match status" value="1"/>
</dbReference>
<dbReference type="OrthoDB" id="252678at2"/>
<keyword evidence="7" id="KW-1185">Reference proteome</keyword>
<dbReference type="PROSITE" id="PS50943">
    <property type="entry name" value="HTH_CROC1"/>
    <property type="match status" value="1"/>
</dbReference>
<comment type="caution">
    <text evidence="6">The sequence shown here is derived from an EMBL/GenBank/DDBJ whole genome shotgun (WGS) entry which is preliminary data.</text>
</comment>
<dbReference type="CDD" id="cd01392">
    <property type="entry name" value="HTH_LacI"/>
    <property type="match status" value="1"/>
</dbReference>
<dbReference type="SUPFAM" id="SSF53822">
    <property type="entry name" value="Periplasmic binding protein-like I"/>
    <property type="match status" value="1"/>
</dbReference>
<dbReference type="PROSITE" id="PS50932">
    <property type="entry name" value="HTH_LACI_2"/>
    <property type="match status" value="1"/>
</dbReference>
<dbReference type="InterPro" id="IPR046335">
    <property type="entry name" value="LacI/GalR-like_sensor"/>
</dbReference>
<proteinExistence type="predicted"/>
<evidence type="ECO:0000256" key="1">
    <source>
        <dbReference type="ARBA" id="ARBA00023015"/>
    </source>
</evidence>
<keyword evidence="2" id="KW-0238">DNA-binding</keyword>
<evidence type="ECO:0000313" key="6">
    <source>
        <dbReference type="EMBL" id="TDF83066.1"/>
    </source>
</evidence>
<dbReference type="InterPro" id="IPR010982">
    <property type="entry name" value="Lambda_DNA-bd_dom_sf"/>
</dbReference>
<dbReference type="PANTHER" id="PTHR30146">
    <property type="entry name" value="LACI-RELATED TRANSCRIPTIONAL REPRESSOR"/>
    <property type="match status" value="1"/>
</dbReference>
<dbReference type="InterPro" id="IPR000843">
    <property type="entry name" value="HTH_LacI"/>
</dbReference>
<dbReference type="InterPro" id="IPR001387">
    <property type="entry name" value="Cro/C1-type_HTH"/>
</dbReference>
<evidence type="ECO:0000259" key="5">
    <source>
        <dbReference type="PROSITE" id="PS50943"/>
    </source>
</evidence>
<feature type="domain" description="HTH lacI-type" evidence="4">
    <location>
        <begin position="2"/>
        <end position="56"/>
    </location>
</feature>
<gene>
    <name evidence="6" type="ORF">E1809_26255</name>
</gene>
<dbReference type="SMART" id="SM00354">
    <property type="entry name" value="HTH_LACI"/>
    <property type="match status" value="1"/>
</dbReference>
<accession>A0A4R5JZD5</accession>
<protein>
    <submittedName>
        <fullName evidence="6">LacI family transcriptional regulator</fullName>
    </submittedName>
</protein>
<dbReference type="Gene3D" id="3.40.50.2300">
    <property type="match status" value="2"/>
</dbReference>
<evidence type="ECO:0000256" key="3">
    <source>
        <dbReference type="ARBA" id="ARBA00023163"/>
    </source>
</evidence>
<dbReference type="Pfam" id="PF00356">
    <property type="entry name" value="LacI"/>
    <property type="match status" value="1"/>
</dbReference>
<dbReference type="Pfam" id="PF13377">
    <property type="entry name" value="Peripla_BP_3"/>
    <property type="match status" value="1"/>
</dbReference>
<feature type="domain" description="HTH cro/C1-type" evidence="5">
    <location>
        <begin position="3"/>
        <end position="46"/>
    </location>
</feature>
<dbReference type="GO" id="GO:0000976">
    <property type="term" value="F:transcription cis-regulatory region binding"/>
    <property type="evidence" value="ECO:0007669"/>
    <property type="project" value="TreeGrafter"/>
</dbReference>
<evidence type="ECO:0000259" key="4">
    <source>
        <dbReference type="PROSITE" id="PS50932"/>
    </source>
</evidence>
<dbReference type="Proteomes" id="UP000295511">
    <property type="component" value="Unassembled WGS sequence"/>
</dbReference>
<sequence length="346" mass="37456">MATMEEVARAAGVSRSTVSYVLSGTRPISAQTRQQVMQAMKDLDYTPNALAQGLAGKRTGIIALIVPVTEVGFNLTDFEYIQAATDQARSEGYHLLLWPYSAQDVEELRKVVSQGIVEGVVLMEVRTVDERVSFLLEEDLPFTTIGRTGGVQAQSFVDADFEATVNMAVEYALGLGHENLAYMTRSRDELDAGHGPMVRMRDAVLAAAGSRGLRIPVFTVCPTFNGGWDAFDKIRAQEPRVTALLTFNEPAVPGFTAAAAERGVRIPRDLSLVGLNGSEDGSRTSHPNVTGFSPNHSELARLAVNYLVRRLRGEDPAAFQKLFTPELTVRASCAAAPSRPGPSRNS</sequence>
<dbReference type="GO" id="GO:0003700">
    <property type="term" value="F:DNA-binding transcription factor activity"/>
    <property type="evidence" value="ECO:0007669"/>
    <property type="project" value="TreeGrafter"/>
</dbReference>
<dbReference type="Gene3D" id="1.10.260.40">
    <property type="entry name" value="lambda repressor-like DNA-binding domains"/>
    <property type="match status" value="1"/>
</dbReference>
<dbReference type="AlphaFoldDB" id="A0A4R5JZD5"/>